<evidence type="ECO:0000259" key="12">
    <source>
        <dbReference type="Pfam" id="PF02581"/>
    </source>
</evidence>
<evidence type="ECO:0000256" key="9">
    <source>
        <dbReference type="HAMAP-Rule" id="MF_00097"/>
    </source>
</evidence>
<feature type="binding site" evidence="9">
    <location>
        <position position="65"/>
    </location>
    <ligand>
        <name>4-amino-2-methyl-5-(diphosphooxymethyl)pyrimidine</name>
        <dbReference type="ChEBI" id="CHEBI:57841"/>
    </ligand>
</feature>
<feature type="binding site" evidence="9">
    <location>
        <position position="103"/>
    </location>
    <ligand>
        <name>4-amino-2-methyl-5-(diphosphooxymethyl)pyrimidine</name>
        <dbReference type="ChEBI" id="CHEBI:57841"/>
    </ligand>
</feature>
<dbReference type="Proteomes" id="UP000019063">
    <property type="component" value="Unassembled WGS sequence"/>
</dbReference>
<comment type="catalytic activity">
    <reaction evidence="8 9 10">
        <text>2-[(2R,5Z)-2-carboxy-4-methylthiazol-5(2H)-ylidene]ethyl phosphate + 4-amino-2-methyl-5-(diphosphooxymethyl)pyrimidine + 2 H(+) = thiamine phosphate + CO2 + diphosphate</text>
        <dbReference type="Rhea" id="RHEA:47844"/>
        <dbReference type="ChEBI" id="CHEBI:15378"/>
        <dbReference type="ChEBI" id="CHEBI:16526"/>
        <dbReference type="ChEBI" id="CHEBI:33019"/>
        <dbReference type="ChEBI" id="CHEBI:37575"/>
        <dbReference type="ChEBI" id="CHEBI:57841"/>
        <dbReference type="ChEBI" id="CHEBI:62899"/>
        <dbReference type="EC" id="2.5.1.3"/>
    </reaction>
</comment>
<feature type="binding site" evidence="9">
    <location>
        <begin position="128"/>
        <end position="130"/>
    </location>
    <ligand>
        <name>2-[(2R,5Z)-2-carboxy-4-methylthiazol-5(2H)-ylidene]ethyl phosphate</name>
        <dbReference type="ChEBI" id="CHEBI:62899"/>
    </ligand>
</feature>
<dbReference type="UniPathway" id="UPA00060">
    <property type="reaction ID" value="UER00141"/>
</dbReference>
<protein>
    <recommendedName>
        <fullName evidence="9">Thiamine-phosphate synthase</fullName>
        <shortName evidence="9">TP synthase</shortName>
        <shortName evidence="9">TPS</shortName>
        <ecNumber evidence="9">2.5.1.3</ecNumber>
    </recommendedName>
    <alternativeName>
        <fullName evidence="9">Thiamine-phosphate pyrophosphorylase</fullName>
        <shortName evidence="9">TMP pyrophosphorylase</shortName>
        <shortName evidence="9">TMP-PPase</shortName>
    </alternativeName>
</protein>
<dbReference type="SUPFAM" id="SSF51391">
    <property type="entry name" value="Thiamin phosphate synthase"/>
    <property type="match status" value="1"/>
</dbReference>
<comment type="pathway">
    <text evidence="1 9 11">Cofactor biosynthesis; thiamine diphosphate biosynthesis; thiamine phosphate from 4-amino-2-methyl-5-diphosphomethylpyrimidine and 4-methyl-5-(2-phosphoethyl)-thiazole: step 1/1.</text>
</comment>
<keyword evidence="2 9" id="KW-0808">Transferase</keyword>
<feature type="binding site" evidence="9">
    <location>
        <position position="131"/>
    </location>
    <ligand>
        <name>4-amino-2-methyl-5-(diphosphooxymethyl)pyrimidine</name>
        <dbReference type="ChEBI" id="CHEBI:57841"/>
    </ligand>
</feature>
<keyword evidence="14" id="KW-1185">Reference proteome</keyword>
<dbReference type="AlphaFoldDB" id="W4HGD5"/>
<evidence type="ECO:0000256" key="1">
    <source>
        <dbReference type="ARBA" id="ARBA00005165"/>
    </source>
</evidence>
<dbReference type="InterPro" id="IPR013785">
    <property type="entry name" value="Aldolase_TIM"/>
</dbReference>
<proteinExistence type="inferred from homology"/>
<dbReference type="EC" id="2.5.1.3" evidence="9"/>
<keyword evidence="3 9" id="KW-0479">Metal-binding</keyword>
<dbReference type="Gene3D" id="3.20.20.70">
    <property type="entry name" value="Aldolase class I"/>
    <property type="match status" value="1"/>
</dbReference>
<keyword evidence="4 9" id="KW-0460">Magnesium</keyword>
<evidence type="ECO:0000256" key="7">
    <source>
        <dbReference type="ARBA" id="ARBA00047851"/>
    </source>
</evidence>
<evidence type="ECO:0000256" key="8">
    <source>
        <dbReference type="ARBA" id="ARBA00047883"/>
    </source>
</evidence>
<comment type="catalytic activity">
    <reaction evidence="7 9 10">
        <text>2-(2-carboxy-4-methylthiazol-5-yl)ethyl phosphate + 4-amino-2-methyl-5-(diphosphooxymethyl)pyrimidine + 2 H(+) = thiamine phosphate + CO2 + diphosphate</text>
        <dbReference type="Rhea" id="RHEA:47848"/>
        <dbReference type="ChEBI" id="CHEBI:15378"/>
        <dbReference type="ChEBI" id="CHEBI:16526"/>
        <dbReference type="ChEBI" id="CHEBI:33019"/>
        <dbReference type="ChEBI" id="CHEBI:37575"/>
        <dbReference type="ChEBI" id="CHEBI:57841"/>
        <dbReference type="ChEBI" id="CHEBI:62890"/>
        <dbReference type="EC" id="2.5.1.3"/>
    </reaction>
</comment>
<feature type="binding site" evidence="9">
    <location>
        <position position="66"/>
    </location>
    <ligand>
        <name>Mg(2+)</name>
        <dbReference type="ChEBI" id="CHEBI:18420"/>
    </ligand>
</feature>
<dbReference type="STRING" id="1379903.ATO8_19119"/>
<feature type="binding site" evidence="9">
    <location>
        <begin position="33"/>
        <end position="37"/>
    </location>
    <ligand>
        <name>4-amino-2-methyl-5-(diphosphooxymethyl)pyrimidine</name>
        <dbReference type="ChEBI" id="CHEBI:57841"/>
    </ligand>
</feature>
<evidence type="ECO:0000256" key="10">
    <source>
        <dbReference type="RuleBase" id="RU003826"/>
    </source>
</evidence>
<evidence type="ECO:0000256" key="11">
    <source>
        <dbReference type="RuleBase" id="RU004253"/>
    </source>
</evidence>
<dbReference type="PANTHER" id="PTHR20857">
    <property type="entry name" value="THIAMINE-PHOSPHATE PYROPHOSPHORYLASE"/>
    <property type="match status" value="1"/>
</dbReference>
<dbReference type="GO" id="GO:0000287">
    <property type="term" value="F:magnesium ion binding"/>
    <property type="evidence" value="ECO:0007669"/>
    <property type="project" value="UniProtKB-UniRule"/>
</dbReference>
<comment type="caution">
    <text evidence="13">The sequence shown here is derived from an EMBL/GenBank/DDBJ whole genome shotgun (WGS) entry which is preliminary data.</text>
</comment>
<dbReference type="HAMAP" id="MF_00097">
    <property type="entry name" value="TMP_synthase"/>
    <property type="match status" value="1"/>
</dbReference>
<name>W4HGD5_9RHOB</name>
<feature type="binding site" evidence="9">
    <location>
        <position position="84"/>
    </location>
    <ligand>
        <name>Mg(2+)</name>
        <dbReference type="ChEBI" id="CHEBI:18420"/>
    </ligand>
</feature>
<dbReference type="EMBL" id="AQQW01000017">
    <property type="protein sequence ID" value="ETW11050.1"/>
    <property type="molecule type" value="Genomic_DNA"/>
</dbReference>
<feature type="binding site" evidence="9">
    <location>
        <begin position="179"/>
        <end position="180"/>
    </location>
    <ligand>
        <name>2-[(2R,5Z)-2-carboxy-4-methylthiazol-5(2H)-ylidene]ethyl phosphate</name>
        <dbReference type="ChEBI" id="CHEBI:62899"/>
    </ligand>
</feature>
<evidence type="ECO:0000313" key="13">
    <source>
        <dbReference type="EMBL" id="ETW11050.1"/>
    </source>
</evidence>
<dbReference type="CDD" id="cd00564">
    <property type="entry name" value="TMP_TenI"/>
    <property type="match status" value="1"/>
</dbReference>
<organism evidence="13 14">
    <name type="scientific">Roseivivax marinus</name>
    <dbReference type="NCBI Taxonomy" id="1379903"/>
    <lineage>
        <taxon>Bacteria</taxon>
        <taxon>Pseudomonadati</taxon>
        <taxon>Pseudomonadota</taxon>
        <taxon>Alphaproteobacteria</taxon>
        <taxon>Rhodobacterales</taxon>
        <taxon>Roseobacteraceae</taxon>
        <taxon>Roseivivax</taxon>
    </lineage>
</organism>
<comment type="catalytic activity">
    <reaction evidence="6 9 10">
        <text>4-methyl-5-(2-phosphooxyethyl)-thiazole + 4-amino-2-methyl-5-(diphosphooxymethyl)pyrimidine + H(+) = thiamine phosphate + diphosphate</text>
        <dbReference type="Rhea" id="RHEA:22328"/>
        <dbReference type="ChEBI" id="CHEBI:15378"/>
        <dbReference type="ChEBI" id="CHEBI:33019"/>
        <dbReference type="ChEBI" id="CHEBI:37575"/>
        <dbReference type="ChEBI" id="CHEBI:57841"/>
        <dbReference type="ChEBI" id="CHEBI:58296"/>
        <dbReference type="EC" id="2.5.1.3"/>
    </reaction>
</comment>
<feature type="domain" description="Thiamine phosphate synthase/TenI" evidence="12">
    <location>
        <begin position="5"/>
        <end position="180"/>
    </location>
</feature>
<dbReference type="InterPro" id="IPR036206">
    <property type="entry name" value="ThiamineP_synth_sf"/>
</dbReference>
<dbReference type="Pfam" id="PF02581">
    <property type="entry name" value="TMP-TENI"/>
    <property type="match status" value="1"/>
</dbReference>
<dbReference type="NCBIfam" id="TIGR00693">
    <property type="entry name" value="thiE"/>
    <property type="match status" value="1"/>
</dbReference>
<dbReference type="RefSeq" id="WP_043846914.1">
    <property type="nucleotide sequence ID" value="NZ_AQQW01000017.1"/>
</dbReference>
<feature type="binding site" evidence="9">
    <location>
        <position position="159"/>
    </location>
    <ligand>
        <name>2-[(2R,5Z)-2-carboxy-4-methylthiazol-5(2H)-ylidene]ethyl phosphate</name>
        <dbReference type="ChEBI" id="CHEBI:62899"/>
    </ligand>
</feature>
<evidence type="ECO:0000313" key="14">
    <source>
        <dbReference type="Proteomes" id="UP000019063"/>
    </source>
</evidence>
<keyword evidence="5 9" id="KW-0784">Thiamine biosynthesis</keyword>
<dbReference type="InterPro" id="IPR022998">
    <property type="entry name" value="ThiamineP_synth_TenI"/>
</dbReference>
<dbReference type="InterPro" id="IPR034291">
    <property type="entry name" value="TMP_synthase"/>
</dbReference>
<evidence type="ECO:0000256" key="2">
    <source>
        <dbReference type="ARBA" id="ARBA00022679"/>
    </source>
</evidence>
<evidence type="ECO:0000256" key="6">
    <source>
        <dbReference type="ARBA" id="ARBA00047334"/>
    </source>
</evidence>
<dbReference type="GO" id="GO:0004789">
    <property type="term" value="F:thiamine-phosphate diphosphorylase activity"/>
    <property type="evidence" value="ECO:0007669"/>
    <property type="project" value="UniProtKB-UniRule"/>
</dbReference>
<dbReference type="eggNOG" id="COG0352">
    <property type="taxonomic scope" value="Bacteria"/>
</dbReference>
<comment type="similarity">
    <text evidence="9 10">Belongs to the thiamine-phosphate synthase family.</text>
</comment>
<dbReference type="GO" id="GO:0009229">
    <property type="term" value="P:thiamine diphosphate biosynthetic process"/>
    <property type="evidence" value="ECO:0007669"/>
    <property type="project" value="UniProtKB-UniRule"/>
</dbReference>
<comment type="cofactor">
    <cofactor evidence="9">
        <name>Mg(2+)</name>
        <dbReference type="ChEBI" id="CHEBI:18420"/>
    </cofactor>
    <text evidence="9">Binds 1 Mg(2+) ion per subunit.</text>
</comment>
<dbReference type="GO" id="GO:0005737">
    <property type="term" value="C:cytoplasm"/>
    <property type="evidence" value="ECO:0007669"/>
    <property type="project" value="TreeGrafter"/>
</dbReference>
<accession>W4HGD5</accession>
<evidence type="ECO:0000256" key="3">
    <source>
        <dbReference type="ARBA" id="ARBA00022723"/>
    </source>
</evidence>
<dbReference type="PANTHER" id="PTHR20857:SF15">
    <property type="entry name" value="THIAMINE-PHOSPHATE SYNTHASE"/>
    <property type="match status" value="1"/>
</dbReference>
<gene>
    <name evidence="9" type="primary">thiE</name>
    <name evidence="13" type="ORF">ATO8_19119</name>
</gene>
<sequence length="202" mass="20621">MIGPVYVVTDSQAPHPVLDQARAAARGGAWAIQIRDKSATDAEIARLAATLLDELSPRGVRVFVNDRVEVARATGADLHLGQGDGDPRRARDRIGAEALLGLSIETVAQCAHIPDGVAYIGAGPIRATPTKSDAAAPVGMDGLARIVAASPVPALAIGGLTEGDIPGLKAAGAAGMAVVTFVTRAPDPEAATRTLLTGWREA</sequence>
<reference evidence="13 14" key="1">
    <citation type="journal article" date="2014" name="Antonie Van Leeuwenhoek">
        <title>Roseivivax atlanticus sp. nov., isolated from surface seawater of the Atlantic Ocean.</title>
        <authorList>
            <person name="Li G."/>
            <person name="Lai Q."/>
            <person name="Liu X."/>
            <person name="Sun F."/>
            <person name="Shao Z."/>
        </authorList>
    </citation>
    <scope>NUCLEOTIDE SEQUENCE [LARGE SCALE GENOMIC DNA]</scope>
    <source>
        <strain evidence="13 14">22II-s10s</strain>
    </source>
</reference>
<comment type="function">
    <text evidence="9">Condenses 4-methyl-5-(beta-hydroxyethyl)thiazole monophosphate (THZ-P) and 2-methyl-4-amino-5-hydroxymethyl pyrimidine pyrophosphate (HMP-PP) to form thiamine monophosphate (TMP).</text>
</comment>
<dbReference type="GO" id="GO:0009228">
    <property type="term" value="P:thiamine biosynthetic process"/>
    <property type="evidence" value="ECO:0007669"/>
    <property type="project" value="UniProtKB-KW"/>
</dbReference>
<evidence type="ECO:0000256" key="5">
    <source>
        <dbReference type="ARBA" id="ARBA00022977"/>
    </source>
</evidence>
<evidence type="ECO:0000256" key="4">
    <source>
        <dbReference type="ARBA" id="ARBA00022842"/>
    </source>
</evidence>